<dbReference type="SUPFAM" id="SSF52172">
    <property type="entry name" value="CheY-like"/>
    <property type="match status" value="1"/>
</dbReference>
<dbReference type="InterPro" id="IPR001789">
    <property type="entry name" value="Sig_transdc_resp-reg_receiver"/>
</dbReference>
<evidence type="ECO:0000259" key="3">
    <source>
        <dbReference type="PROSITE" id="PS50110"/>
    </source>
</evidence>
<feature type="modified residue" description="4-aspartylphosphate" evidence="2">
    <location>
        <position position="52"/>
    </location>
</feature>
<dbReference type="Proteomes" id="UP000638732">
    <property type="component" value="Unassembled WGS sequence"/>
</dbReference>
<dbReference type="PROSITE" id="PS50110">
    <property type="entry name" value="RESPONSE_REGULATORY"/>
    <property type="match status" value="1"/>
</dbReference>
<evidence type="ECO:0000313" key="5">
    <source>
        <dbReference type="Proteomes" id="UP000638732"/>
    </source>
</evidence>
<dbReference type="PANTHER" id="PTHR44591">
    <property type="entry name" value="STRESS RESPONSE REGULATOR PROTEIN 1"/>
    <property type="match status" value="1"/>
</dbReference>
<feature type="domain" description="Response regulatory" evidence="3">
    <location>
        <begin position="3"/>
        <end position="118"/>
    </location>
</feature>
<dbReference type="SMART" id="SM00448">
    <property type="entry name" value="REC"/>
    <property type="match status" value="1"/>
</dbReference>
<dbReference type="InterPro" id="IPR050595">
    <property type="entry name" value="Bact_response_regulator"/>
</dbReference>
<reference evidence="4" key="2">
    <citation type="submission" date="2020-10" db="EMBL/GenBank/DDBJ databases">
        <title>Mucilaginibacter sp. nov., isolated from soil.</title>
        <authorList>
            <person name="Jeon C.O."/>
        </authorList>
    </citation>
    <scope>NUCLEOTIDE SEQUENCE</scope>
    <source>
        <strain evidence="4">R11</strain>
    </source>
</reference>
<gene>
    <name evidence="4" type="ORF">GSY63_00960</name>
</gene>
<dbReference type="InterPro" id="IPR011006">
    <property type="entry name" value="CheY-like_superfamily"/>
</dbReference>
<proteinExistence type="predicted"/>
<dbReference type="Pfam" id="PF00072">
    <property type="entry name" value="Response_reg"/>
    <property type="match status" value="1"/>
</dbReference>
<dbReference type="Gene3D" id="3.40.50.2300">
    <property type="match status" value="1"/>
</dbReference>
<dbReference type="EMBL" id="WWEO01000031">
    <property type="protein sequence ID" value="NCD67919.1"/>
    <property type="molecule type" value="Genomic_DNA"/>
</dbReference>
<evidence type="ECO:0000256" key="1">
    <source>
        <dbReference type="ARBA" id="ARBA00022553"/>
    </source>
</evidence>
<keyword evidence="1 2" id="KW-0597">Phosphoprotein</keyword>
<evidence type="ECO:0000256" key="2">
    <source>
        <dbReference type="PROSITE-ProRule" id="PRU00169"/>
    </source>
</evidence>
<dbReference type="GO" id="GO:0000160">
    <property type="term" value="P:phosphorelay signal transduction system"/>
    <property type="evidence" value="ECO:0007669"/>
    <property type="project" value="InterPro"/>
</dbReference>
<dbReference type="PANTHER" id="PTHR44591:SF3">
    <property type="entry name" value="RESPONSE REGULATORY DOMAIN-CONTAINING PROTEIN"/>
    <property type="match status" value="1"/>
</dbReference>
<protein>
    <submittedName>
        <fullName evidence="4">Response regulator</fullName>
    </submittedName>
</protein>
<organism evidence="4 5">
    <name type="scientific">Mucilaginibacter agri</name>
    <dbReference type="NCBI Taxonomy" id="2695265"/>
    <lineage>
        <taxon>Bacteria</taxon>
        <taxon>Pseudomonadati</taxon>
        <taxon>Bacteroidota</taxon>
        <taxon>Sphingobacteriia</taxon>
        <taxon>Sphingobacteriales</taxon>
        <taxon>Sphingobacteriaceae</taxon>
        <taxon>Mucilaginibacter</taxon>
    </lineage>
</organism>
<accession>A0A965ZD98</accession>
<dbReference type="RefSeq" id="WP_166583946.1">
    <property type="nucleotide sequence ID" value="NZ_WWEO01000031.1"/>
</dbReference>
<keyword evidence="5" id="KW-1185">Reference proteome</keyword>
<evidence type="ECO:0000313" key="4">
    <source>
        <dbReference type="EMBL" id="NCD67919.1"/>
    </source>
</evidence>
<comment type="caution">
    <text evidence="4">The sequence shown here is derived from an EMBL/GenBank/DDBJ whole genome shotgun (WGS) entry which is preliminary data.</text>
</comment>
<sequence>MTRILAVDDDKDILEILQFILEDSGYEVDTLSDGRLLFDKIQQNEPDLILLDIMLGTTDGRELCKNIKLQGKTQKIPVIMISASHNIADVLKQDCAPDDFLAKPFDIHVLLQKIQRQLRPEAAA</sequence>
<name>A0A965ZD98_9SPHI</name>
<dbReference type="AlphaFoldDB" id="A0A965ZD98"/>
<reference evidence="4" key="1">
    <citation type="submission" date="2020-01" db="EMBL/GenBank/DDBJ databases">
        <authorList>
            <person name="Seo Y.L."/>
        </authorList>
    </citation>
    <scope>NUCLEOTIDE SEQUENCE</scope>
    <source>
        <strain evidence="4">R11</strain>
    </source>
</reference>